<name>A0A4Y2IJ79_ARAVE</name>
<keyword evidence="3" id="KW-1185">Reference proteome</keyword>
<protein>
    <submittedName>
        <fullName evidence="2">Uncharacterized protein</fullName>
    </submittedName>
</protein>
<evidence type="ECO:0000313" key="3">
    <source>
        <dbReference type="Proteomes" id="UP000499080"/>
    </source>
</evidence>
<dbReference type="EMBL" id="BGPR01002715">
    <property type="protein sequence ID" value="GBM77861.1"/>
    <property type="molecule type" value="Genomic_DNA"/>
</dbReference>
<dbReference type="Proteomes" id="UP000499080">
    <property type="component" value="Unassembled WGS sequence"/>
</dbReference>
<dbReference type="AlphaFoldDB" id="A0A4Y2IJ79"/>
<feature type="compositionally biased region" description="Basic and acidic residues" evidence="1">
    <location>
        <begin position="26"/>
        <end position="36"/>
    </location>
</feature>
<organism evidence="2 3">
    <name type="scientific">Araneus ventricosus</name>
    <name type="common">Orbweaver spider</name>
    <name type="synonym">Epeira ventricosa</name>
    <dbReference type="NCBI Taxonomy" id="182803"/>
    <lineage>
        <taxon>Eukaryota</taxon>
        <taxon>Metazoa</taxon>
        <taxon>Ecdysozoa</taxon>
        <taxon>Arthropoda</taxon>
        <taxon>Chelicerata</taxon>
        <taxon>Arachnida</taxon>
        <taxon>Araneae</taxon>
        <taxon>Araneomorphae</taxon>
        <taxon>Entelegynae</taxon>
        <taxon>Araneoidea</taxon>
        <taxon>Araneidae</taxon>
        <taxon>Araneus</taxon>
    </lineage>
</organism>
<evidence type="ECO:0000313" key="2">
    <source>
        <dbReference type="EMBL" id="GBM77861.1"/>
    </source>
</evidence>
<accession>A0A4Y2IJ79</accession>
<gene>
    <name evidence="2" type="ORF">AVEN_24613_1</name>
</gene>
<proteinExistence type="predicted"/>
<comment type="caution">
    <text evidence="2">The sequence shown here is derived from an EMBL/GenBank/DDBJ whole genome shotgun (WGS) entry which is preliminary data.</text>
</comment>
<feature type="region of interest" description="Disordered" evidence="1">
    <location>
        <begin position="14"/>
        <end position="42"/>
    </location>
</feature>
<reference evidence="2 3" key="1">
    <citation type="journal article" date="2019" name="Sci. Rep.">
        <title>Orb-weaving spider Araneus ventricosus genome elucidates the spidroin gene catalogue.</title>
        <authorList>
            <person name="Kono N."/>
            <person name="Nakamura H."/>
            <person name="Ohtoshi R."/>
            <person name="Moran D.A.P."/>
            <person name="Shinohara A."/>
            <person name="Yoshida Y."/>
            <person name="Fujiwara M."/>
            <person name="Mori M."/>
            <person name="Tomita M."/>
            <person name="Arakawa K."/>
        </authorList>
    </citation>
    <scope>NUCLEOTIDE SEQUENCE [LARGE SCALE GENOMIC DNA]</scope>
</reference>
<evidence type="ECO:0000256" key="1">
    <source>
        <dbReference type="SAM" id="MobiDB-lite"/>
    </source>
</evidence>
<sequence>MDWKWWNSKELKIPPPKKKTSADWGSRCEDSGRTKDLPTLGPRFEARNKTRNLPCGGRSKGWEEFCDFEPCLKTNFGSSVNDLPNFSTKISGMQTSCWDKWLSLSFS</sequence>